<dbReference type="CDD" id="cd02947">
    <property type="entry name" value="TRX_family"/>
    <property type="match status" value="1"/>
</dbReference>
<dbReference type="Pfam" id="PF13899">
    <property type="entry name" value="Thioredoxin_7"/>
    <property type="match status" value="1"/>
</dbReference>
<evidence type="ECO:0000313" key="5">
    <source>
        <dbReference type="Proteomes" id="UP000192756"/>
    </source>
</evidence>
<feature type="chain" id="PRO_5012754723" evidence="2">
    <location>
        <begin position="19"/>
        <end position="396"/>
    </location>
</feature>
<evidence type="ECO:0000256" key="1">
    <source>
        <dbReference type="ARBA" id="ARBA00023284"/>
    </source>
</evidence>
<dbReference type="PROSITE" id="PS51352">
    <property type="entry name" value="THIOREDOXIN_2"/>
    <property type="match status" value="1"/>
</dbReference>
<dbReference type="InterPro" id="IPR017937">
    <property type="entry name" value="Thioredoxin_CS"/>
</dbReference>
<dbReference type="SUPFAM" id="SSF52833">
    <property type="entry name" value="Thioredoxin-like"/>
    <property type="match status" value="1"/>
</dbReference>
<dbReference type="Proteomes" id="UP000192756">
    <property type="component" value="Unassembled WGS sequence"/>
</dbReference>
<dbReference type="InterPro" id="IPR036249">
    <property type="entry name" value="Thioredoxin-like_sf"/>
</dbReference>
<evidence type="ECO:0000259" key="3">
    <source>
        <dbReference type="PROSITE" id="PS51352"/>
    </source>
</evidence>
<evidence type="ECO:0000256" key="2">
    <source>
        <dbReference type="SAM" id="SignalP"/>
    </source>
</evidence>
<organism evidence="4 5">
    <name type="scientific">Pedobacter africanus</name>
    <dbReference type="NCBI Taxonomy" id="151894"/>
    <lineage>
        <taxon>Bacteria</taxon>
        <taxon>Pseudomonadati</taxon>
        <taxon>Bacteroidota</taxon>
        <taxon>Sphingobacteriia</taxon>
        <taxon>Sphingobacteriales</taxon>
        <taxon>Sphingobacteriaceae</taxon>
        <taxon>Pedobacter</taxon>
    </lineage>
</organism>
<keyword evidence="2" id="KW-0732">Signal</keyword>
<keyword evidence="5" id="KW-1185">Reference proteome</keyword>
<protein>
    <submittedName>
        <fullName evidence="4">Thioredoxin-like</fullName>
    </submittedName>
</protein>
<sequence>MKSIFTGLFLFIAIGVNAQEEIHFNNSWSEAKEKAIHSKKLIFIDCYTSWCAPCKWMEKNVFIQPAVARYYNDNFVNLKVDMEKGEGIAMRKQYNVQSFPTYLFVNVNGDIVHRTASRMEAEAFLAEAKRAVDPKRNTAALKDKYDKGNRDLTFLLDYYLATERADRSTASQIGEEIIAKVTAQELNSELGWKIIKSLARNETDKLGAHFMANESAYSKWGSQDEREQLKDRLITSTTYGYIYSKDEQAFVKKLAYFKKSDNLDRRKQGIMLEAEFYLQTDRADDYVKLTNAALKNELKNDADKLSFLARRSSGGKSRDVTALPAVQQQAYLMAKRAVELEPEEYSVQSTFALVCLGLKKKPEALAAAKKSRSLADAETSKIQKLAQELLDKVEAL</sequence>
<reference evidence="5" key="1">
    <citation type="submission" date="2017-04" db="EMBL/GenBank/DDBJ databases">
        <authorList>
            <person name="Varghese N."/>
            <person name="Submissions S."/>
        </authorList>
    </citation>
    <scope>NUCLEOTIDE SEQUENCE [LARGE SCALE GENOMIC DNA]</scope>
    <source>
        <strain evidence="5">DSM 12126</strain>
    </source>
</reference>
<name>A0A1W2DY06_9SPHI</name>
<feature type="signal peptide" evidence="2">
    <location>
        <begin position="1"/>
        <end position="18"/>
    </location>
</feature>
<keyword evidence="1" id="KW-0676">Redox-active center</keyword>
<dbReference type="STRING" id="151894.SAMN04488524_4223"/>
<dbReference type="PANTHER" id="PTHR43601:SF3">
    <property type="entry name" value="THIOREDOXIN, MITOCHONDRIAL"/>
    <property type="match status" value="1"/>
</dbReference>
<accession>A0A1W2DY06</accession>
<dbReference type="GO" id="GO:0045454">
    <property type="term" value="P:cell redox homeostasis"/>
    <property type="evidence" value="ECO:0007669"/>
    <property type="project" value="TreeGrafter"/>
</dbReference>
<dbReference type="PROSITE" id="PS00194">
    <property type="entry name" value="THIOREDOXIN_1"/>
    <property type="match status" value="1"/>
</dbReference>
<dbReference type="AlphaFoldDB" id="A0A1W2DY06"/>
<dbReference type="InterPro" id="IPR013766">
    <property type="entry name" value="Thioredoxin_domain"/>
</dbReference>
<dbReference type="PANTHER" id="PTHR43601">
    <property type="entry name" value="THIOREDOXIN, MITOCHONDRIAL"/>
    <property type="match status" value="1"/>
</dbReference>
<dbReference type="Gene3D" id="3.40.30.10">
    <property type="entry name" value="Glutaredoxin"/>
    <property type="match status" value="1"/>
</dbReference>
<feature type="domain" description="Thioredoxin" evidence="3">
    <location>
        <begin position="2"/>
        <end position="137"/>
    </location>
</feature>
<dbReference type="EMBL" id="FWXT01000004">
    <property type="protein sequence ID" value="SMD02187.1"/>
    <property type="molecule type" value="Genomic_DNA"/>
</dbReference>
<gene>
    <name evidence="4" type="ORF">SAMN04488524_4223</name>
</gene>
<proteinExistence type="predicted"/>
<evidence type="ECO:0000313" key="4">
    <source>
        <dbReference type="EMBL" id="SMD02187.1"/>
    </source>
</evidence>